<feature type="region of interest" description="Disordered" evidence="1">
    <location>
        <begin position="1"/>
        <end position="40"/>
    </location>
</feature>
<feature type="compositionally biased region" description="Low complexity" evidence="1">
    <location>
        <begin position="83"/>
        <end position="92"/>
    </location>
</feature>
<feature type="region of interest" description="Disordered" evidence="1">
    <location>
        <begin position="83"/>
        <end position="198"/>
    </location>
</feature>
<sequence>MRPLPVSAPPRVLSAAERPPPSRSASPASNATSSRKPSEADARVCLLLGAARMPLSPSLTPAGDSVPAPVEAVGEALLKTEDQAGLSQQEQSGGQGDRAEAGRQHPHATLDPSTRQPRAMLRTRPGVKGPGGGTSTLHAGPPPALRAGSHAGPPGGCLITGEQEGQVWAEGREQGPPLLAPHWTGGRARAGPGPSLSISLYTRKTGEATVPASCERRAHDRSW</sequence>
<keyword evidence="3" id="KW-1185">Reference proteome</keyword>
<name>A0ABN8YFW9_RANTA</name>
<feature type="compositionally biased region" description="Low complexity" evidence="1">
    <location>
        <begin position="23"/>
        <end position="35"/>
    </location>
</feature>
<evidence type="ECO:0000313" key="2">
    <source>
        <dbReference type="EMBL" id="CAI9159935.1"/>
    </source>
</evidence>
<protein>
    <submittedName>
        <fullName evidence="2">Uncharacterized protein</fullName>
    </submittedName>
</protein>
<dbReference type="EMBL" id="OX459955">
    <property type="protein sequence ID" value="CAI9159935.1"/>
    <property type="molecule type" value="Genomic_DNA"/>
</dbReference>
<evidence type="ECO:0000256" key="1">
    <source>
        <dbReference type="SAM" id="MobiDB-lite"/>
    </source>
</evidence>
<dbReference type="Proteomes" id="UP001176941">
    <property type="component" value="Chromosome 19"/>
</dbReference>
<evidence type="ECO:0000313" key="3">
    <source>
        <dbReference type="Proteomes" id="UP001176941"/>
    </source>
</evidence>
<organism evidence="2 3">
    <name type="scientific">Rangifer tarandus platyrhynchus</name>
    <name type="common">Svalbard reindeer</name>
    <dbReference type="NCBI Taxonomy" id="3082113"/>
    <lineage>
        <taxon>Eukaryota</taxon>
        <taxon>Metazoa</taxon>
        <taxon>Chordata</taxon>
        <taxon>Craniata</taxon>
        <taxon>Vertebrata</taxon>
        <taxon>Euteleostomi</taxon>
        <taxon>Mammalia</taxon>
        <taxon>Eutheria</taxon>
        <taxon>Laurasiatheria</taxon>
        <taxon>Artiodactyla</taxon>
        <taxon>Ruminantia</taxon>
        <taxon>Pecora</taxon>
        <taxon>Cervidae</taxon>
        <taxon>Odocoileinae</taxon>
        <taxon>Rangifer</taxon>
    </lineage>
</organism>
<proteinExistence type="predicted"/>
<gene>
    <name evidence="2" type="ORF">MRATA1EN1_LOCUS8897</name>
</gene>
<reference evidence="2" key="1">
    <citation type="submission" date="2023-04" db="EMBL/GenBank/DDBJ databases">
        <authorList>
            <consortium name="ELIXIR-Norway"/>
        </authorList>
    </citation>
    <scope>NUCLEOTIDE SEQUENCE [LARGE SCALE GENOMIC DNA]</scope>
</reference>
<accession>A0ABN8YFW9</accession>